<dbReference type="InterPro" id="IPR004408">
    <property type="entry name" value="Biotin_CoA_COase_ligase"/>
</dbReference>
<dbReference type="PANTHER" id="PTHR12835:SF5">
    <property type="entry name" value="BIOTIN--PROTEIN LIGASE"/>
    <property type="match status" value="1"/>
</dbReference>
<dbReference type="InterPro" id="IPR004143">
    <property type="entry name" value="BPL_LPL_catalytic"/>
</dbReference>
<keyword evidence="2" id="KW-0472">Membrane</keyword>
<name>A0A7J4CZU7_9ARCH</name>
<sequence>LSSNSTGGNDCILALQQTRGKGRAGRVWESPPGGLYLSIISPSHSLLPFIAGISVIQALVGLKNRLRLKWPNDIILDGKKVGGILCEDDGKSAVAGIGINLNNSPSFPNSTNLASIGYGLDEYRFLKSFFMVFRENLQKSNQDIISRFRDYDCLLGRDISWGKATGIAKSINSDGSLEVLSDGKLVNLYSGDVHLE</sequence>
<keyword evidence="2" id="KW-0812">Transmembrane</keyword>
<dbReference type="EC" id="6.3.4.15" evidence="4"/>
<evidence type="ECO:0000259" key="3">
    <source>
        <dbReference type="PROSITE" id="PS51733"/>
    </source>
</evidence>
<dbReference type="AlphaFoldDB" id="A0A7J4CZU7"/>
<dbReference type="Pfam" id="PF03099">
    <property type="entry name" value="BPL_LplA_LipB"/>
    <property type="match status" value="1"/>
</dbReference>
<dbReference type="GO" id="GO:0005737">
    <property type="term" value="C:cytoplasm"/>
    <property type="evidence" value="ECO:0007669"/>
    <property type="project" value="TreeGrafter"/>
</dbReference>
<dbReference type="EMBL" id="DTTC01000074">
    <property type="protein sequence ID" value="HIA97828.1"/>
    <property type="molecule type" value="Genomic_DNA"/>
</dbReference>
<dbReference type="PANTHER" id="PTHR12835">
    <property type="entry name" value="BIOTIN PROTEIN LIGASE"/>
    <property type="match status" value="1"/>
</dbReference>
<keyword evidence="1 4" id="KW-0436">Ligase</keyword>
<reference evidence="5" key="1">
    <citation type="journal article" date="2019" name="bioRxiv">
        <title>Genome diversification in globally distributed novel marine Proteobacteria is linked to environmental adaptation.</title>
        <authorList>
            <person name="Zhou Z."/>
            <person name="Tran P.Q."/>
            <person name="Kieft K."/>
            <person name="Anantharaman K."/>
        </authorList>
    </citation>
    <scope>NUCLEOTIDE SEQUENCE [LARGE SCALE GENOMIC DNA]</scope>
</reference>
<dbReference type="Gene3D" id="2.30.30.100">
    <property type="match status" value="1"/>
</dbReference>
<feature type="non-terminal residue" evidence="4">
    <location>
        <position position="1"/>
    </location>
</feature>
<gene>
    <name evidence="4" type="ORF">EYO15_01425</name>
</gene>
<dbReference type="CDD" id="cd16442">
    <property type="entry name" value="BPL"/>
    <property type="match status" value="1"/>
</dbReference>
<proteinExistence type="predicted"/>
<organism evidence="4 5">
    <name type="scientific">Marine Group III euryarchaeote</name>
    <dbReference type="NCBI Taxonomy" id="2173149"/>
    <lineage>
        <taxon>Archaea</taxon>
        <taxon>Methanobacteriati</taxon>
        <taxon>Thermoplasmatota</taxon>
        <taxon>Thermoplasmata</taxon>
        <taxon>Candidatus Thermoprofundales</taxon>
    </lineage>
</organism>
<feature type="transmembrane region" description="Helical" evidence="2">
    <location>
        <begin position="35"/>
        <end position="60"/>
    </location>
</feature>
<keyword evidence="2" id="KW-1133">Transmembrane helix</keyword>
<dbReference type="GO" id="GO:0004077">
    <property type="term" value="F:biotin--[biotin carboxyl-carrier protein] ligase activity"/>
    <property type="evidence" value="ECO:0007669"/>
    <property type="project" value="UniProtKB-EC"/>
</dbReference>
<feature type="domain" description="BPL/LPL catalytic" evidence="3">
    <location>
        <begin position="1"/>
        <end position="145"/>
    </location>
</feature>
<dbReference type="Gene3D" id="3.30.930.10">
    <property type="entry name" value="Bira Bifunctional Protein, Domain 2"/>
    <property type="match status" value="1"/>
</dbReference>
<evidence type="ECO:0000313" key="4">
    <source>
        <dbReference type="EMBL" id="HIA97828.1"/>
    </source>
</evidence>
<dbReference type="PROSITE" id="PS51733">
    <property type="entry name" value="BPL_LPL_CATALYTIC"/>
    <property type="match status" value="1"/>
</dbReference>
<protein>
    <submittedName>
        <fullName evidence="4">Biotin--[acetyl-CoA-carboxylase] ligase</fullName>
        <ecNumber evidence="4">6.3.4.15</ecNumber>
    </submittedName>
</protein>
<dbReference type="Proteomes" id="UP000589132">
    <property type="component" value="Unassembled WGS sequence"/>
</dbReference>
<dbReference type="NCBIfam" id="TIGR00121">
    <property type="entry name" value="birA_ligase"/>
    <property type="match status" value="1"/>
</dbReference>
<evidence type="ECO:0000256" key="1">
    <source>
        <dbReference type="ARBA" id="ARBA00022598"/>
    </source>
</evidence>
<evidence type="ECO:0000256" key="2">
    <source>
        <dbReference type="SAM" id="Phobius"/>
    </source>
</evidence>
<comment type="caution">
    <text evidence="4">The sequence shown here is derived from an EMBL/GenBank/DDBJ whole genome shotgun (WGS) entry which is preliminary data.</text>
</comment>
<dbReference type="InterPro" id="IPR045864">
    <property type="entry name" value="aa-tRNA-synth_II/BPL/LPL"/>
</dbReference>
<evidence type="ECO:0000313" key="5">
    <source>
        <dbReference type="Proteomes" id="UP000589132"/>
    </source>
</evidence>
<accession>A0A7J4CZU7</accession>
<dbReference type="SUPFAM" id="SSF55681">
    <property type="entry name" value="Class II aaRS and biotin synthetases"/>
    <property type="match status" value="1"/>
</dbReference>